<dbReference type="OrthoDB" id="3697960at2"/>
<dbReference type="EMBL" id="RCDD01000003">
    <property type="protein sequence ID" value="RLK58217.1"/>
    <property type="molecule type" value="Genomic_DNA"/>
</dbReference>
<organism evidence="2 3">
    <name type="scientific">Actinokineospora cianjurensis</name>
    <dbReference type="NCBI Taxonomy" id="585224"/>
    <lineage>
        <taxon>Bacteria</taxon>
        <taxon>Bacillati</taxon>
        <taxon>Actinomycetota</taxon>
        <taxon>Actinomycetes</taxon>
        <taxon>Pseudonocardiales</taxon>
        <taxon>Pseudonocardiaceae</taxon>
        <taxon>Actinokineospora</taxon>
    </lineage>
</organism>
<dbReference type="RefSeq" id="WP_147460095.1">
    <property type="nucleotide sequence ID" value="NZ_RCDD01000003.1"/>
</dbReference>
<feature type="chain" id="PRO_5019027781" description="Fucose-binding lectin" evidence="1">
    <location>
        <begin position="26"/>
        <end position="253"/>
    </location>
</feature>
<accession>A0A421B1I2</accession>
<gene>
    <name evidence="2" type="ORF">CLV68_4311</name>
</gene>
<evidence type="ECO:0000313" key="2">
    <source>
        <dbReference type="EMBL" id="RLK58217.1"/>
    </source>
</evidence>
<evidence type="ECO:0008006" key="4">
    <source>
        <dbReference type="Google" id="ProtNLM"/>
    </source>
</evidence>
<keyword evidence="3" id="KW-1185">Reference proteome</keyword>
<evidence type="ECO:0000256" key="1">
    <source>
        <dbReference type="SAM" id="SignalP"/>
    </source>
</evidence>
<protein>
    <recommendedName>
        <fullName evidence="4">Fucose-binding lectin</fullName>
    </recommendedName>
</protein>
<feature type="signal peptide" evidence="1">
    <location>
        <begin position="1"/>
        <end position="25"/>
    </location>
</feature>
<sequence>MRLRMALAALLTMVASLGLVGSANAAPTEPTYSPTATGAQSFLVVRKSGELVRWDKASGTYQPQQIGTGWGLDNTKLIASLSTTQLVEIRQNGYLWDWKYTAAAGWTGYQVGPGWGSVTSIAGLATDRFVALTGSTGYQEWYSPASNHSYQVVGSYSFPVNQKVISGLSLTSFVAIDTSNFARRYVWNGSGYTANSIGPDWGNVEQIAGVNANRFVTVRNINNDYRLVEWNLANGAWTSNVYGPGWDDARLLG</sequence>
<name>A0A421B1I2_9PSEU</name>
<reference evidence="2 3" key="1">
    <citation type="submission" date="2018-10" db="EMBL/GenBank/DDBJ databases">
        <title>Genomic Encyclopedia of Archaeal and Bacterial Type Strains, Phase II (KMG-II): from individual species to whole genera.</title>
        <authorList>
            <person name="Goeker M."/>
        </authorList>
    </citation>
    <scope>NUCLEOTIDE SEQUENCE [LARGE SCALE GENOMIC DNA]</scope>
    <source>
        <strain evidence="2 3">DSM 45657</strain>
    </source>
</reference>
<proteinExistence type="predicted"/>
<comment type="caution">
    <text evidence="2">The sequence shown here is derived from an EMBL/GenBank/DDBJ whole genome shotgun (WGS) entry which is preliminary data.</text>
</comment>
<keyword evidence="1" id="KW-0732">Signal</keyword>
<dbReference type="AlphaFoldDB" id="A0A421B1I2"/>
<dbReference type="Proteomes" id="UP000282454">
    <property type="component" value="Unassembled WGS sequence"/>
</dbReference>
<evidence type="ECO:0000313" key="3">
    <source>
        <dbReference type="Proteomes" id="UP000282454"/>
    </source>
</evidence>